<dbReference type="OrthoDB" id="67714at2759"/>
<name>A0A024TNR5_9STRA</name>
<keyword evidence="1" id="KW-1133">Transmembrane helix</keyword>
<keyword evidence="1" id="KW-0472">Membrane</keyword>
<feature type="transmembrane region" description="Helical" evidence="1">
    <location>
        <begin position="80"/>
        <end position="102"/>
    </location>
</feature>
<organism evidence="2">
    <name type="scientific">Aphanomyces invadans</name>
    <dbReference type="NCBI Taxonomy" id="157072"/>
    <lineage>
        <taxon>Eukaryota</taxon>
        <taxon>Sar</taxon>
        <taxon>Stramenopiles</taxon>
        <taxon>Oomycota</taxon>
        <taxon>Saprolegniomycetes</taxon>
        <taxon>Saprolegniales</taxon>
        <taxon>Verrucalvaceae</taxon>
        <taxon>Aphanomyces</taxon>
    </lineage>
</organism>
<proteinExistence type="predicted"/>
<dbReference type="GeneID" id="20088655"/>
<evidence type="ECO:0000313" key="2">
    <source>
        <dbReference type="EMBL" id="ETV94962.1"/>
    </source>
</evidence>
<evidence type="ECO:0000256" key="1">
    <source>
        <dbReference type="SAM" id="Phobius"/>
    </source>
</evidence>
<feature type="transmembrane region" description="Helical" evidence="1">
    <location>
        <begin position="12"/>
        <end position="42"/>
    </location>
</feature>
<protein>
    <recommendedName>
        <fullName evidence="3">DUF4203 domain-containing protein</fullName>
    </recommendedName>
</protein>
<dbReference type="RefSeq" id="XP_008876553.1">
    <property type="nucleotide sequence ID" value="XM_008878331.1"/>
</dbReference>
<gene>
    <name evidence="2" type="ORF">H310_11605</name>
</gene>
<feature type="transmembrane region" description="Helical" evidence="1">
    <location>
        <begin position="163"/>
        <end position="183"/>
    </location>
</feature>
<dbReference type="AlphaFoldDB" id="A0A024TNR5"/>
<dbReference type="VEuPathDB" id="FungiDB:H310_11605"/>
<dbReference type="EMBL" id="KI913983">
    <property type="protein sequence ID" value="ETV94962.1"/>
    <property type="molecule type" value="Genomic_DNA"/>
</dbReference>
<feature type="transmembrane region" description="Helical" evidence="1">
    <location>
        <begin position="133"/>
        <end position="151"/>
    </location>
</feature>
<feature type="transmembrane region" description="Helical" evidence="1">
    <location>
        <begin position="108"/>
        <end position="126"/>
    </location>
</feature>
<accession>A0A024TNR5</accession>
<keyword evidence="1" id="KW-0812">Transmembrane</keyword>
<sequence length="278" mass="30990">MLMEKVETAELVLTILFGLVTVSYGYNVIQFVMVVFSIMGFLAVARSYGVERMATFYIALLYFVAFFIVLPYVPLRYHEMVYLIAKFALHIGALAWTIQIVFNFMPEFYVASMLISVIISVWIWGFQRHTSRVCLIFSTSLLGSLVLADAIRDWSRQDNIAVVASDGMHVGIIVFFTLVGLYFQTKGSVEPVERHGTFEVAERPSVAATELSETDFPSTPHTPTSDFVTVPYVEVIVHRDAQARTPFMFVSSIADEAEVAVEVPPTKPAAPSTSSTVL</sequence>
<reference evidence="2" key="1">
    <citation type="submission" date="2013-12" db="EMBL/GenBank/DDBJ databases">
        <title>The Genome Sequence of Aphanomyces invadans NJM9701.</title>
        <authorList>
            <consortium name="The Broad Institute Genomics Platform"/>
            <person name="Russ C."/>
            <person name="Tyler B."/>
            <person name="van West P."/>
            <person name="Dieguez-Uribeondo J."/>
            <person name="Young S.K."/>
            <person name="Zeng Q."/>
            <person name="Gargeya S."/>
            <person name="Fitzgerald M."/>
            <person name="Abouelleil A."/>
            <person name="Alvarado L."/>
            <person name="Chapman S.B."/>
            <person name="Gainer-Dewar J."/>
            <person name="Goldberg J."/>
            <person name="Griggs A."/>
            <person name="Gujja S."/>
            <person name="Hansen M."/>
            <person name="Howarth C."/>
            <person name="Imamovic A."/>
            <person name="Ireland A."/>
            <person name="Larimer J."/>
            <person name="McCowan C."/>
            <person name="Murphy C."/>
            <person name="Pearson M."/>
            <person name="Poon T.W."/>
            <person name="Priest M."/>
            <person name="Roberts A."/>
            <person name="Saif S."/>
            <person name="Shea T."/>
            <person name="Sykes S."/>
            <person name="Wortman J."/>
            <person name="Nusbaum C."/>
            <person name="Birren B."/>
        </authorList>
    </citation>
    <scope>NUCLEOTIDE SEQUENCE [LARGE SCALE GENOMIC DNA]</scope>
    <source>
        <strain evidence="2">NJM9701</strain>
    </source>
</reference>
<feature type="transmembrane region" description="Helical" evidence="1">
    <location>
        <begin position="54"/>
        <end position="73"/>
    </location>
</feature>
<evidence type="ECO:0008006" key="3">
    <source>
        <dbReference type="Google" id="ProtNLM"/>
    </source>
</evidence>